<evidence type="ECO:0000259" key="8">
    <source>
        <dbReference type="PROSITE" id="PS50102"/>
    </source>
</evidence>
<dbReference type="InterPro" id="IPR012677">
    <property type="entry name" value="Nucleotide-bd_a/b_plait_sf"/>
</dbReference>
<evidence type="ECO:0000256" key="4">
    <source>
        <dbReference type="ARBA" id="ARBA00022884"/>
    </source>
</evidence>
<dbReference type="PROSITE" id="PS50102">
    <property type="entry name" value="RRM"/>
    <property type="match status" value="1"/>
</dbReference>
<dbReference type="GO" id="GO:0036002">
    <property type="term" value="F:pre-mRNA binding"/>
    <property type="evidence" value="ECO:0007669"/>
    <property type="project" value="TreeGrafter"/>
</dbReference>
<evidence type="ECO:0000256" key="7">
    <source>
        <dbReference type="SAM" id="MobiDB-lite"/>
    </source>
</evidence>
<feature type="compositionally biased region" description="Gly residues" evidence="7">
    <location>
        <begin position="408"/>
        <end position="423"/>
    </location>
</feature>
<dbReference type="InterPro" id="IPR000504">
    <property type="entry name" value="RRM_dom"/>
</dbReference>
<dbReference type="Gene3D" id="3.30.70.330">
    <property type="match status" value="1"/>
</dbReference>
<keyword evidence="4 5" id="KW-0694">RNA-binding</keyword>
<dbReference type="GO" id="GO:0017070">
    <property type="term" value="F:U6 snRNA binding"/>
    <property type="evidence" value="ECO:0007669"/>
    <property type="project" value="TreeGrafter"/>
</dbReference>
<dbReference type="InterPro" id="IPR035979">
    <property type="entry name" value="RBD_domain_sf"/>
</dbReference>
<organism evidence="10">
    <name type="scientific">Odontella aurita</name>
    <dbReference type="NCBI Taxonomy" id="265563"/>
    <lineage>
        <taxon>Eukaryota</taxon>
        <taxon>Sar</taxon>
        <taxon>Stramenopiles</taxon>
        <taxon>Ochrophyta</taxon>
        <taxon>Bacillariophyta</taxon>
        <taxon>Mediophyceae</taxon>
        <taxon>Biddulphiophycidae</taxon>
        <taxon>Eupodiscales</taxon>
        <taxon>Odontellaceae</taxon>
        <taxon>Odontella</taxon>
    </lineage>
</organism>
<dbReference type="InterPro" id="IPR048995">
    <property type="entry name" value="STL11/RBM22-like_N"/>
</dbReference>
<feature type="domain" description="C3H1-type" evidence="9">
    <location>
        <begin position="158"/>
        <end position="185"/>
    </location>
</feature>
<evidence type="ECO:0000256" key="6">
    <source>
        <dbReference type="PROSITE-ProRule" id="PRU00723"/>
    </source>
</evidence>
<dbReference type="InterPro" id="IPR032297">
    <property type="entry name" value="Torus"/>
</dbReference>
<dbReference type="InterPro" id="IPR039171">
    <property type="entry name" value="Cwc2/Slt11"/>
</dbReference>
<reference evidence="10" key="1">
    <citation type="submission" date="2021-01" db="EMBL/GenBank/DDBJ databases">
        <authorList>
            <person name="Corre E."/>
            <person name="Pelletier E."/>
            <person name="Niang G."/>
            <person name="Scheremetjew M."/>
            <person name="Finn R."/>
            <person name="Kale V."/>
            <person name="Holt S."/>
            <person name="Cochrane G."/>
            <person name="Meng A."/>
            <person name="Brown T."/>
            <person name="Cohen L."/>
        </authorList>
    </citation>
    <scope>NUCLEOTIDE SEQUENCE</scope>
    <source>
        <strain evidence="10">Isolate 1302-5</strain>
    </source>
</reference>
<feature type="region of interest" description="Disordered" evidence="7">
    <location>
        <begin position="404"/>
        <end position="459"/>
    </location>
</feature>
<feature type="region of interest" description="Disordered" evidence="7">
    <location>
        <begin position="178"/>
        <end position="233"/>
    </location>
</feature>
<dbReference type="SUPFAM" id="SSF90229">
    <property type="entry name" value="CCCH zinc finger"/>
    <property type="match status" value="1"/>
</dbReference>
<evidence type="ECO:0000256" key="3">
    <source>
        <dbReference type="ARBA" id="ARBA00022833"/>
    </source>
</evidence>
<feature type="compositionally biased region" description="Low complexity" evidence="7">
    <location>
        <begin position="424"/>
        <end position="436"/>
    </location>
</feature>
<dbReference type="PANTHER" id="PTHR14089:SF6">
    <property type="entry name" value="PRE-MRNA-SPLICING FACTOR RBM22"/>
    <property type="match status" value="1"/>
</dbReference>
<keyword evidence="1 6" id="KW-0479">Metal-binding</keyword>
<dbReference type="EMBL" id="HBKQ01047499">
    <property type="protein sequence ID" value="CAE2272299.1"/>
    <property type="molecule type" value="Transcribed_RNA"/>
</dbReference>
<gene>
    <name evidence="10" type="ORF">OAUR00152_LOCUS32761</name>
</gene>
<evidence type="ECO:0000256" key="2">
    <source>
        <dbReference type="ARBA" id="ARBA00022771"/>
    </source>
</evidence>
<dbReference type="PANTHER" id="PTHR14089">
    <property type="entry name" value="PRE-MRNA-SPLICING FACTOR RBM22"/>
    <property type="match status" value="1"/>
</dbReference>
<dbReference type="InterPro" id="IPR036855">
    <property type="entry name" value="Znf_CCCH_sf"/>
</dbReference>
<feature type="compositionally biased region" description="Basic and acidic residues" evidence="7">
    <location>
        <begin position="328"/>
        <end position="340"/>
    </location>
</feature>
<dbReference type="Pfam" id="PF16131">
    <property type="entry name" value="Torus"/>
    <property type="match status" value="1"/>
</dbReference>
<keyword evidence="2 6" id="KW-0863">Zinc-finger</keyword>
<dbReference type="SUPFAM" id="SSF54928">
    <property type="entry name" value="RNA-binding domain, RBD"/>
    <property type="match status" value="1"/>
</dbReference>
<dbReference type="GO" id="GO:0071006">
    <property type="term" value="C:U2-type catalytic step 1 spliceosome"/>
    <property type="evidence" value="ECO:0007669"/>
    <property type="project" value="TreeGrafter"/>
</dbReference>
<dbReference type="GO" id="GO:0008270">
    <property type="term" value="F:zinc ion binding"/>
    <property type="evidence" value="ECO:0007669"/>
    <property type="project" value="UniProtKB-KW"/>
</dbReference>
<evidence type="ECO:0000259" key="9">
    <source>
        <dbReference type="PROSITE" id="PS50103"/>
    </source>
</evidence>
<feature type="zinc finger region" description="C3H1-type" evidence="6">
    <location>
        <begin position="158"/>
        <end position="185"/>
    </location>
</feature>
<evidence type="ECO:0008006" key="11">
    <source>
        <dbReference type="Google" id="ProtNLM"/>
    </source>
</evidence>
<feature type="compositionally biased region" description="Basic and acidic residues" evidence="7">
    <location>
        <begin position="180"/>
        <end position="201"/>
    </location>
</feature>
<dbReference type="SMART" id="SM00356">
    <property type="entry name" value="ZnF_C3H1"/>
    <property type="match status" value="1"/>
</dbReference>
<dbReference type="Pfam" id="PF21369">
    <property type="entry name" value="STL11_N"/>
    <property type="match status" value="1"/>
</dbReference>
<dbReference type="Gene3D" id="4.10.1000.10">
    <property type="entry name" value="Zinc finger, CCCH-type"/>
    <property type="match status" value="1"/>
</dbReference>
<dbReference type="GO" id="GO:0000974">
    <property type="term" value="C:Prp19 complex"/>
    <property type="evidence" value="ECO:0007669"/>
    <property type="project" value="TreeGrafter"/>
</dbReference>
<sequence length="459" mass="49799">MASIKRDDHKQKWEETEFPLVCETCLGDNPYVRMTKEPHGKECKICETPFTVFAWQAGTRGRLKKVEICRTCARTKNVCQVCIYDLQYGLPVAVRDRVLSEEGSAGAVSAVPQSDANRSWYNAQNERAIEQGSAGAVPGTRAALKLQSMARMEPRYERNLPKLCSFFARGECNRGSKCPFRHELPRDRNDPLSKQNTKDRFYGSNDPVADKMIGRRKEREEKRREELKARGEEGDERAVSTLYMRFVDAKKEGEAAPAGPPPPRVTEMDIRDKFYSHGEISSVRMHKDFGAFVEFTTAEATELAIASANRTDIKGRKIYVNWARQPKRGNEAAARQREVAQRTSAGGGAGPARPVAPPGGMKAGSTVPLGFAPARPPAEVTAAAAAHSASSAGLVPRVNAAPSVGVPRPGGGLLGVPRPGGGPIRRAGGNAARSAAPKPYYPSADPGRLGSMAAQNASR</sequence>
<evidence type="ECO:0000256" key="1">
    <source>
        <dbReference type="ARBA" id="ARBA00022723"/>
    </source>
</evidence>
<feature type="region of interest" description="Disordered" evidence="7">
    <location>
        <begin position="328"/>
        <end position="374"/>
    </location>
</feature>
<dbReference type="PROSITE" id="PS50103">
    <property type="entry name" value="ZF_C3H1"/>
    <property type="match status" value="1"/>
</dbReference>
<name>A0A7S4N8S9_9STRA</name>
<dbReference type="GO" id="GO:0071007">
    <property type="term" value="C:U2-type catalytic step 2 spliceosome"/>
    <property type="evidence" value="ECO:0007669"/>
    <property type="project" value="TreeGrafter"/>
</dbReference>
<dbReference type="SMART" id="SM00360">
    <property type="entry name" value="RRM"/>
    <property type="match status" value="1"/>
</dbReference>
<keyword evidence="3 6" id="KW-0862">Zinc</keyword>
<dbReference type="InterPro" id="IPR000571">
    <property type="entry name" value="Znf_CCCH"/>
</dbReference>
<feature type="compositionally biased region" description="Basic and acidic residues" evidence="7">
    <location>
        <begin position="208"/>
        <end position="233"/>
    </location>
</feature>
<evidence type="ECO:0000256" key="5">
    <source>
        <dbReference type="PROSITE-ProRule" id="PRU00176"/>
    </source>
</evidence>
<dbReference type="AlphaFoldDB" id="A0A7S4N8S9"/>
<feature type="domain" description="RRM" evidence="8">
    <location>
        <begin position="240"/>
        <end position="325"/>
    </location>
</feature>
<dbReference type="Pfam" id="PF00076">
    <property type="entry name" value="RRM_1"/>
    <property type="match status" value="1"/>
</dbReference>
<proteinExistence type="predicted"/>
<protein>
    <recommendedName>
        <fullName evidence="11">Pre-mRNA-splicing factor RBM22</fullName>
    </recommendedName>
</protein>
<accession>A0A7S4N8S9</accession>
<evidence type="ECO:0000313" key="10">
    <source>
        <dbReference type="EMBL" id="CAE2272299.1"/>
    </source>
</evidence>